<dbReference type="AlphaFoldDB" id="A0A7X6MNI3"/>
<reference evidence="1 2" key="1">
    <citation type="submission" date="2020-04" db="EMBL/GenBank/DDBJ databases">
        <title>MicrobeNet Type strains.</title>
        <authorList>
            <person name="Nicholson A.C."/>
        </authorList>
    </citation>
    <scope>NUCLEOTIDE SEQUENCE [LARGE SCALE GENOMIC DNA]</scope>
    <source>
        <strain evidence="1 2">ATCC 700731</strain>
    </source>
</reference>
<dbReference type="Pfam" id="PF21863">
    <property type="entry name" value="HTH_67"/>
    <property type="match status" value="1"/>
</dbReference>
<evidence type="ECO:0000313" key="2">
    <source>
        <dbReference type="Proteomes" id="UP000518188"/>
    </source>
</evidence>
<organism evidence="1 2">
    <name type="scientific">Mycolicibacterium septicum DSM 44393</name>
    <dbReference type="NCBI Taxonomy" id="1341646"/>
    <lineage>
        <taxon>Bacteria</taxon>
        <taxon>Bacillati</taxon>
        <taxon>Actinomycetota</taxon>
        <taxon>Actinomycetes</taxon>
        <taxon>Mycobacteriales</taxon>
        <taxon>Mycobacteriaceae</taxon>
        <taxon>Mycolicibacterium</taxon>
    </lineage>
</organism>
<comment type="caution">
    <text evidence="1">The sequence shown here is derived from an EMBL/GenBank/DDBJ whole genome shotgun (WGS) entry which is preliminary data.</text>
</comment>
<name>A0A7X6MNI3_9MYCO</name>
<evidence type="ECO:0008006" key="3">
    <source>
        <dbReference type="Google" id="ProtNLM"/>
    </source>
</evidence>
<dbReference type="InterPro" id="IPR054058">
    <property type="entry name" value="HTH_67"/>
</dbReference>
<dbReference type="NCBIfam" id="NF047719">
    <property type="entry name" value="SCO6745_fam_HTH"/>
    <property type="match status" value="1"/>
</dbReference>
<dbReference type="EMBL" id="JAAXPJ010000001">
    <property type="protein sequence ID" value="NKZ09929.1"/>
    <property type="molecule type" value="Genomic_DNA"/>
</dbReference>
<sequence>MGRTPELARRFFDRLEPVHGVTYFAPESLAAFAELGYPGFWMGYFGARSAPLGIVPPEVVAAAFYNFTTARVARALPAAWDKASPAKLLQLRSESAVAALRRSGVTDSESTRLAAELAAKAARTAPLDGRPLYAANRALPWPEEPIAKLWHAVTLLREQRGDGHIAVLVAEGISGRECNVLHAAAGRVPREMIMRGRDYDDEQWAGYVEQLRSRGWLDGQGELTDAGRDVKQAVEDRTDALALGALDALTDDEITTLFRVLTPITRQVVAAGDVPAATPMGLSRDDLDDDSAHLG</sequence>
<proteinExistence type="predicted"/>
<gene>
    <name evidence="1" type="ORF">HGA11_02980</name>
</gene>
<evidence type="ECO:0000313" key="1">
    <source>
        <dbReference type="EMBL" id="NKZ09929.1"/>
    </source>
</evidence>
<dbReference type="Proteomes" id="UP000518188">
    <property type="component" value="Unassembled WGS sequence"/>
</dbReference>
<protein>
    <recommendedName>
        <fullName evidence="3">SalK</fullName>
    </recommendedName>
</protein>
<dbReference type="RefSeq" id="WP_044518503.1">
    <property type="nucleotide sequence ID" value="NZ_HG322951.1"/>
</dbReference>
<accession>A0A7X6MNI3</accession>